<dbReference type="AlphaFoldDB" id="A0A379E513"/>
<protein>
    <submittedName>
        <fullName evidence="2">HAD hydrolase, family IB</fullName>
    </submittedName>
</protein>
<accession>A0A379E513</accession>
<evidence type="ECO:0000313" key="2">
    <source>
        <dbReference type="EMBL" id="SUB87659.1"/>
    </source>
</evidence>
<dbReference type="GO" id="GO:0005737">
    <property type="term" value="C:cytoplasm"/>
    <property type="evidence" value="ECO:0007669"/>
    <property type="project" value="TreeGrafter"/>
</dbReference>
<dbReference type="PANTHER" id="PTHR43344">
    <property type="entry name" value="PHOSPHOSERINE PHOSPHATASE"/>
    <property type="match status" value="1"/>
</dbReference>
<proteinExistence type="predicted"/>
<evidence type="ECO:0000313" key="3">
    <source>
        <dbReference type="Proteomes" id="UP000255469"/>
    </source>
</evidence>
<dbReference type="GO" id="GO:0036424">
    <property type="term" value="F:L-phosphoserine phosphatase activity"/>
    <property type="evidence" value="ECO:0007669"/>
    <property type="project" value="TreeGrafter"/>
</dbReference>
<dbReference type="InterPro" id="IPR036412">
    <property type="entry name" value="HAD-like_sf"/>
</dbReference>
<dbReference type="Proteomes" id="UP000255469">
    <property type="component" value="Unassembled WGS sequence"/>
</dbReference>
<dbReference type="InterPro" id="IPR023214">
    <property type="entry name" value="HAD_sf"/>
</dbReference>
<sequence>MKKIYAFDFDGTLTTKDTLLEFIRFAKGNVGLAVGFLYYSPLIILMKLHLYPNWKVKQKIFAWFFKGMAIGDFERLCLVFSQQSRQLILPAGMEMIKKALEEEDSAVVIISASIDNWVRPFFDGIGGNINILGTQIEVSNGRLTGRFVSKNCYGQEKVRRLTALYPERENYELIAFGDSRGDRELLAYADKAFYKPFRNKKRNAGNRYEA</sequence>
<reference evidence="2 3" key="1">
    <citation type="submission" date="2018-06" db="EMBL/GenBank/DDBJ databases">
        <authorList>
            <consortium name="Pathogen Informatics"/>
            <person name="Doyle S."/>
        </authorList>
    </citation>
    <scope>NUCLEOTIDE SEQUENCE [LARGE SCALE GENOMIC DNA]</scope>
    <source>
        <strain evidence="2 3">NCTC13067</strain>
    </source>
</reference>
<evidence type="ECO:0000256" key="1">
    <source>
        <dbReference type="SAM" id="Phobius"/>
    </source>
</evidence>
<keyword evidence="1" id="KW-0472">Membrane</keyword>
<dbReference type="PANTHER" id="PTHR43344:SF14">
    <property type="entry name" value="HAD-IB FAMILY HYDROLASE"/>
    <property type="match status" value="1"/>
</dbReference>
<dbReference type="Pfam" id="PF12710">
    <property type="entry name" value="HAD"/>
    <property type="match status" value="1"/>
</dbReference>
<keyword evidence="2" id="KW-0378">Hydrolase</keyword>
<keyword evidence="1" id="KW-0812">Transmembrane</keyword>
<dbReference type="GO" id="GO:0000287">
    <property type="term" value="F:magnesium ion binding"/>
    <property type="evidence" value="ECO:0007669"/>
    <property type="project" value="TreeGrafter"/>
</dbReference>
<dbReference type="InterPro" id="IPR050582">
    <property type="entry name" value="HAD-like_SerB"/>
</dbReference>
<keyword evidence="1" id="KW-1133">Transmembrane helix</keyword>
<dbReference type="SUPFAM" id="SSF56784">
    <property type="entry name" value="HAD-like"/>
    <property type="match status" value="1"/>
</dbReference>
<dbReference type="GO" id="GO:0006564">
    <property type="term" value="P:L-serine biosynthetic process"/>
    <property type="evidence" value="ECO:0007669"/>
    <property type="project" value="TreeGrafter"/>
</dbReference>
<dbReference type="NCBIfam" id="TIGR01488">
    <property type="entry name" value="HAD-SF-IB"/>
    <property type="match status" value="1"/>
</dbReference>
<feature type="transmembrane region" description="Helical" evidence="1">
    <location>
        <begin position="30"/>
        <end position="50"/>
    </location>
</feature>
<name>A0A379E513_9BACT</name>
<organism evidence="2 3">
    <name type="scientific">Prevotella denticola</name>
    <dbReference type="NCBI Taxonomy" id="28129"/>
    <lineage>
        <taxon>Bacteria</taxon>
        <taxon>Pseudomonadati</taxon>
        <taxon>Bacteroidota</taxon>
        <taxon>Bacteroidia</taxon>
        <taxon>Bacteroidales</taxon>
        <taxon>Prevotellaceae</taxon>
        <taxon>Prevotella</taxon>
    </lineage>
</organism>
<dbReference type="EMBL" id="UGTM01000001">
    <property type="protein sequence ID" value="SUB87659.1"/>
    <property type="molecule type" value="Genomic_DNA"/>
</dbReference>
<dbReference type="Gene3D" id="3.40.50.1000">
    <property type="entry name" value="HAD superfamily/HAD-like"/>
    <property type="match status" value="1"/>
</dbReference>
<gene>
    <name evidence="2" type="ORF">NCTC13067_01338</name>
</gene>
<dbReference type="RefSeq" id="WP_025068154.1">
    <property type="nucleotide sequence ID" value="NZ_CAUOME010000065.1"/>
</dbReference>